<evidence type="ECO:0000313" key="3">
    <source>
        <dbReference type="EMBL" id="ADJ13840.1"/>
    </source>
</evidence>
<dbReference type="OrthoDB" id="199246at2157"/>
<dbReference type="PATRIC" id="fig|795797.18.peg.454"/>
<feature type="transmembrane region" description="Helical" evidence="2">
    <location>
        <begin position="26"/>
        <end position="45"/>
    </location>
</feature>
<feature type="region of interest" description="Disordered" evidence="1">
    <location>
        <begin position="48"/>
        <end position="76"/>
    </location>
</feature>
<dbReference type="KEGG" id="hje:HacjB3_02235"/>
<dbReference type="Proteomes" id="UP000011645">
    <property type="component" value="Unassembled WGS sequence"/>
</dbReference>
<keyword evidence="2" id="KW-0472">Membrane</keyword>
<dbReference type="GeneID" id="9418247"/>
<evidence type="ECO:0000256" key="1">
    <source>
        <dbReference type="SAM" id="MobiDB-lite"/>
    </source>
</evidence>
<evidence type="ECO:0000313" key="4">
    <source>
        <dbReference type="EMBL" id="ELY34114.1"/>
    </source>
</evidence>
<keyword evidence="6" id="KW-1185">Reference proteome</keyword>
<reference evidence="3 5" key="1">
    <citation type="journal article" date="2010" name="J. Bacteriol.">
        <title>Complete genome sequence of Halalkalicoccus jeotgali B3(T), an extremely halophilic archaeon.</title>
        <authorList>
            <person name="Roh S.W."/>
            <person name="Nam Y.D."/>
            <person name="Nam S.H."/>
            <person name="Choi S.H."/>
            <person name="Park H.S."/>
            <person name="Bae J.W."/>
        </authorList>
    </citation>
    <scope>NUCLEOTIDE SEQUENCE [LARGE SCALE GENOMIC DNA]</scope>
    <source>
        <strain evidence="3">B3</strain>
        <strain evidence="5">DSM 18796 / CECT 7217 / JCM 14584 / KCTC 4019 / B3</strain>
    </source>
</reference>
<name>D8J6G3_HALJB</name>
<keyword evidence="2" id="KW-1133">Transmembrane helix</keyword>
<organism evidence="3 5">
    <name type="scientific">Halalkalicoccus jeotgali (strain DSM 18796 / CECT 7217 / JCM 14584 / KCTC 4019 / B3)</name>
    <dbReference type="NCBI Taxonomy" id="795797"/>
    <lineage>
        <taxon>Archaea</taxon>
        <taxon>Methanobacteriati</taxon>
        <taxon>Methanobacteriota</taxon>
        <taxon>Stenosarchaea group</taxon>
        <taxon>Halobacteria</taxon>
        <taxon>Halobacteriales</taxon>
        <taxon>Halococcaceae</taxon>
        <taxon>Halalkalicoccus</taxon>
    </lineage>
</organism>
<keyword evidence="2" id="KW-0812">Transmembrane</keyword>
<sequence length="90" mass="9531">MNAGMLALAVGFAVHQLFEGYTLYQFGPGSVLGALAVGYTIASFAGRPTPRRADSVATASDAGNDSTAPSEAFGYGREVRYRAERHDERS</sequence>
<dbReference type="RefSeq" id="WP_008418399.1">
    <property type="nucleotide sequence ID" value="NC_014297.1"/>
</dbReference>
<protein>
    <submittedName>
        <fullName evidence="3">Uncharacterized protein</fullName>
    </submittedName>
</protein>
<dbReference type="HOGENOM" id="CLU_2433742_0_0_2"/>
<evidence type="ECO:0000313" key="5">
    <source>
        <dbReference type="Proteomes" id="UP000000390"/>
    </source>
</evidence>
<accession>D8J6G3</accession>
<evidence type="ECO:0000256" key="2">
    <source>
        <dbReference type="SAM" id="Phobius"/>
    </source>
</evidence>
<evidence type="ECO:0000313" key="6">
    <source>
        <dbReference type="Proteomes" id="UP000011645"/>
    </source>
</evidence>
<dbReference type="eggNOG" id="arCOG08190">
    <property type="taxonomic scope" value="Archaea"/>
</dbReference>
<dbReference type="EMBL" id="AOHV01000042">
    <property type="protein sequence ID" value="ELY34114.1"/>
    <property type="molecule type" value="Genomic_DNA"/>
</dbReference>
<dbReference type="STRING" id="795797.HacjB3_02235"/>
<feature type="compositionally biased region" description="Polar residues" evidence="1">
    <location>
        <begin position="57"/>
        <end position="69"/>
    </location>
</feature>
<gene>
    <name evidence="3" type="ordered locus">HacjB3_02235</name>
    <name evidence="4" type="ORF">C497_17082</name>
</gene>
<dbReference type="EMBL" id="CP002062">
    <property type="protein sequence ID" value="ADJ13840.1"/>
    <property type="molecule type" value="Genomic_DNA"/>
</dbReference>
<dbReference type="Proteomes" id="UP000000390">
    <property type="component" value="Chromosome"/>
</dbReference>
<reference evidence="4 6" key="2">
    <citation type="journal article" date="2014" name="PLoS Genet.">
        <title>Phylogenetically driven sequencing of extremely halophilic archaea reveals strategies for static and dynamic osmo-response.</title>
        <authorList>
            <person name="Becker E.A."/>
            <person name="Seitzer P.M."/>
            <person name="Tritt A."/>
            <person name="Larsen D."/>
            <person name="Krusor M."/>
            <person name="Yao A.I."/>
            <person name="Wu D."/>
            <person name="Madern D."/>
            <person name="Eisen J.A."/>
            <person name="Darling A.E."/>
            <person name="Facciotti M.T."/>
        </authorList>
    </citation>
    <scope>NUCLEOTIDE SEQUENCE [LARGE SCALE GENOMIC DNA]</scope>
    <source>
        <strain evidence="4">B3</strain>
        <strain evidence="6">DSM 18796 / CECT 7217 / JCM 14584 / KCTC 4019 / B3</strain>
    </source>
</reference>
<proteinExistence type="predicted"/>
<dbReference type="AlphaFoldDB" id="D8J6G3"/>